<name>A0A6H5IKH5_9HYME</name>
<feature type="compositionally biased region" description="Basic and acidic residues" evidence="1">
    <location>
        <begin position="75"/>
        <end position="93"/>
    </location>
</feature>
<accession>A0A6H5IKH5</accession>
<dbReference type="EMBL" id="CADCXV010000842">
    <property type="protein sequence ID" value="CAB0037067.1"/>
    <property type="molecule type" value="Genomic_DNA"/>
</dbReference>
<evidence type="ECO:0000313" key="3">
    <source>
        <dbReference type="Proteomes" id="UP000479190"/>
    </source>
</evidence>
<feature type="compositionally biased region" description="Low complexity" evidence="1">
    <location>
        <begin position="39"/>
        <end position="50"/>
    </location>
</feature>
<evidence type="ECO:0000256" key="1">
    <source>
        <dbReference type="SAM" id="MobiDB-lite"/>
    </source>
</evidence>
<sequence>MTHATVAGEDDGAAASPEAVVGARRFTFHSRMRKTCGKSSPSSRAASTRSTVDRSHGCSWAGMPDKRTSQSSKQPVEERRPRHAADSPRRRSSGETCDLLADLHERLSVLGMPLLNLPQFTGQALVEFSDMCSVGGNCDVLVVLPLGECIQAFVDVVEASIHTLIKFSGEPFQRALCRLLDGRHDF</sequence>
<dbReference type="AlphaFoldDB" id="A0A6H5IKH5"/>
<feature type="region of interest" description="Disordered" evidence="1">
    <location>
        <begin position="30"/>
        <end position="95"/>
    </location>
</feature>
<reference evidence="2 3" key="1">
    <citation type="submission" date="2020-02" db="EMBL/GenBank/DDBJ databases">
        <authorList>
            <person name="Ferguson B K."/>
        </authorList>
    </citation>
    <scope>NUCLEOTIDE SEQUENCE [LARGE SCALE GENOMIC DNA]</scope>
</reference>
<proteinExistence type="predicted"/>
<evidence type="ECO:0000313" key="2">
    <source>
        <dbReference type="EMBL" id="CAB0037067.1"/>
    </source>
</evidence>
<dbReference type="Proteomes" id="UP000479190">
    <property type="component" value="Unassembled WGS sequence"/>
</dbReference>
<organism evidence="2 3">
    <name type="scientific">Trichogramma brassicae</name>
    <dbReference type="NCBI Taxonomy" id="86971"/>
    <lineage>
        <taxon>Eukaryota</taxon>
        <taxon>Metazoa</taxon>
        <taxon>Ecdysozoa</taxon>
        <taxon>Arthropoda</taxon>
        <taxon>Hexapoda</taxon>
        <taxon>Insecta</taxon>
        <taxon>Pterygota</taxon>
        <taxon>Neoptera</taxon>
        <taxon>Endopterygota</taxon>
        <taxon>Hymenoptera</taxon>
        <taxon>Apocrita</taxon>
        <taxon>Proctotrupomorpha</taxon>
        <taxon>Chalcidoidea</taxon>
        <taxon>Trichogrammatidae</taxon>
        <taxon>Trichogramma</taxon>
    </lineage>
</organism>
<keyword evidence="3" id="KW-1185">Reference proteome</keyword>
<gene>
    <name evidence="2" type="ORF">TBRA_LOCUS8904</name>
</gene>
<protein>
    <submittedName>
        <fullName evidence="2">Uncharacterized protein</fullName>
    </submittedName>
</protein>